<organism evidence="1 2">
    <name type="scientific">Clostera anachoreta granulovirus</name>
    <dbReference type="NCBI Taxonomy" id="283675"/>
    <lineage>
        <taxon>Viruses</taxon>
        <taxon>Viruses incertae sedis</taxon>
        <taxon>Naldaviricetes</taxon>
        <taxon>Lefavirales</taxon>
        <taxon>Baculoviridae</taxon>
        <taxon>Betabaculovirus</taxon>
        <taxon>Betabaculovirus clanachoretae</taxon>
    </lineage>
</organism>
<dbReference type="KEGG" id="vg:10722886"/>
<dbReference type="OrthoDB" id="27550at10239"/>
<evidence type="ECO:0000313" key="1">
    <source>
        <dbReference type="EMBL" id="AEB00293.1"/>
    </source>
</evidence>
<dbReference type="RefSeq" id="YP_004376213.1">
    <property type="nucleotide sequence ID" value="NC_015398.1"/>
</dbReference>
<reference evidence="1 2" key="1">
    <citation type="journal article" date="2011" name="Arch. Virol.">
        <title>Genomic sequencing and analysis of Clostera anachoreta granulovirus.</title>
        <authorList>
            <person name="Liang Z."/>
            <person name="Zhang X."/>
            <person name="Yin X."/>
            <person name="Cao S."/>
            <person name="Xu F."/>
        </authorList>
    </citation>
    <scope>NUCLEOTIDE SEQUENCE [LARGE SCALE GENOMIC DNA]</scope>
    <source>
        <strain evidence="1">ClanGV-HBHN</strain>
    </source>
</reference>
<keyword evidence="2" id="KW-1185">Reference proteome</keyword>
<dbReference type="GeneID" id="10722886"/>
<proteinExistence type="predicted"/>
<sequence length="88" mass="10628">MRDNILNYEEQVEWNRLMNLHVYINNELDIDDVHKTLINVLVKGFSSMINTENKTIVMQSLCELLTQTRQNYEREQELNRHNNRTFTT</sequence>
<evidence type="ECO:0000313" key="2">
    <source>
        <dbReference type="Proteomes" id="UP000203549"/>
    </source>
</evidence>
<protein>
    <submittedName>
        <fullName evidence="1">Uncharacterized protein</fullName>
    </submittedName>
</protein>
<name>F4ZKN2_9BBAC</name>
<dbReference type="EMBL" id="HQ116624">
    <property type="protein sequence ID" value="AEB00293.1"/>
    <property type="molecule type" value="Genomic_DNA"/>
</dbReference>
<dbReference type="Proteomes" id="UP000203549">
    <property type="component" value="Segment"/>
</dbReference>
<accession>F4ZKN2</accession>